<comment type="caution">
    <text evidence="3">The sequence shown here is derived from an EMBL/GenBank/DDBJ whole genome shotgun (WGS) entry which is preliminary data.</text>
</comment>
<gene>
    <name evidence="3" type="ORF">MOBUDSM44075_01069</name>
    <name evidence="2" type="ORF">WN67_12350</name>
</gene>
<protein>
    <submittedName>
        <fullName evidence="3">Uncharacterized protein</fullName>
    </submittedName>
</protein>
<evidence type="ECO:0000313" key="2">
    <source>
        <dbReference type="EMBL" id="KKF01715.1"/>
    </source>
</evidence>
<dbReference type="PATRIC" id="fig|1807.13.peg.3668"/>
<reference evidence="2 4" key="2">
    <citation type="submission" date="2015-04" db="EMBL/GenBank/DDBJ databases">
        <title>Genome sequence of Mycobacterium obuense UC1.</title>
        <authorList>
            <person name="Greninger A.L."/>
            <person name="Cunningham G."/>
            <person name="Chiu C.Y."/>
            <person name="Miller S."/>
        </authorList>
    </citation>
    <scope>NUCLEOTIDE SEQUENCE [LARGE SCALE GENOMIC DNA]</scope>
    <source>
        <strain evidence="2 4">UC1</strain>
    </source>
</reference>
<name>A0A0J6Z5P2_9MYCO</name>
<evidence type="ECO:0000256" key="1">
    <source>
        <dbReference type="SAM" id="MobiDB-lite"/>
    </source>
</evidence>
<evidence type="ECO:0000313" key="5">
    <source>
        <dbReference type="Proteomes" id="UP000036313"/>
    </source>
</evidence>
<keyword evidence="4" id="KW-1185">Reference proteome</keyword>
<dbReference type="EMBL" id="JYNU01000006">
    <property type="protein sequence ID" value="KMO79936.1"/>
    <property type="molecule type" value="Genomic_DNA"/>
</dbReference>
<reference evidence="3 5" key="1">
    <citation type="journal article" date="2015" name="Genome Biol. Evol.">
        <title>Characterization of Three Mycobacterium spp. with Potential Use in Bioremediation by Genome Sequencing and Comparative Genomics.</title>
        <authorList>
            <person name="Das S."/>
            <person name="Pettersson B.M."/>
            <person name="Behra P.R."/>
            <person name="Ramesh M."/>
            <person name="Dasgupta S."/>
            <person name="Bhattacharya A."/>
            <person name="Kirsebom L.A."/>
        </authorList>
    </citation>
    <scope>NUCLEOTIDE SEQUENCE [LARGE SCALE GENOMIC DNA]</scope>
    <source>
        <strain evidence="3 5">DSM 44075</strain>
    </source>
</reference>
<evidence type="ECO:0000313" key="3">
    <source>
        <dbReference type="EMBL" id="KMO79936.1"/>
    </source>
</evidence>
<evidence type="ECO:0000313" key="4">
    <source>
        <dbReference type="Proteomes" id="UP000034150"/>
    </source>
</evidence>
<accession>A0A0J6Z5P2</accession>
<dbReference type="RefSeq" id="WP_046363316.1">
    <property type="nucleotide sequence ID" value="NZ_CALTXN010000046.1"/>
</dbReference>
<feature type="compositionally biased region" description="Basic and acidic residues" evidence="1">
    <location>
        <begin position="36"/>
        <end position="47"/>
    </location>
</feature>
<proteinExistence type="predicted"/>
<dbReference type="Proteomes" id="UP000034150">
    <property type="component" value="Unassembled WGS sequence"/>
</dbReference>
<organism evidence="3 5">
    <name type="scientific">Mycolicibacterium obuense</name>
    <dbReference type="NCBI Taxonomy" id="1807"/>
    <lineage>
        <taxon>Bacteria</taxon>
        <taxon>Bacillati</taxon>
        <taxon>Actinomycetota</taxon>
        <taxon>Actinomycetes</taxon>
        <taxon>Mycobacteriales</taxon>
        <taxon>Mycobacteriaceae</taxon>
        <taxon>Mycolicibacterium</taxon>
    </lineage>
</organism>
<dbReference type="Proteomes" id="UP000036313">
    <property type="component" value="Unassembled WGS sequence"/>
</dbReference>
<dbReference type="OrthoDB" id="4631389at2"/>
<dbReference type="EMBL" id="LAUZ02000044">
    <property type="protein sequence ID" value="KKF01715.1"/>
    <property type="molecule type" value="Genomic_DNA"/>
</dbReference>
<dbReference type="AlphaFoldDB" id="A0A0J6Z5P2"/>
<sequence length="68" mass="7487">MTSPQNNPFDDAPEADVAEQRTPVDPDEAADGTLLDADRVAGERDWQASEADLIEQTIDVPIDDDFDR</sequence>
<feature type="region of interest" description="Disordered" evidence="1">
    <location>
        <begin position="1"/>
        <end position="52"/>
    </location>
</feature>
<dbReference type="STRING" id="1807.MOBUDSM44075_01069"/>